<sequence>MTVTSTSAENSPFVKVELESKEKQGLRVQSKSPQRSTVYSLRDVESALQETREQREMRMHNLFSSFDSTNSGYLDQVRIEKGLEALSSPLQHRYADELLQVCDSNRDGRVDYGEFQKYIDDKELELYQMFQEIDVTQDGYIQPEELRNALFRAGVHISDKELSSFVDHIDQDNNGIITFQEWRDFLLLYPHAVTVTNIYQYWEKVCQVDIGEQAVIPEGISRHLNASKYLIAGGIAGAISRTATAPLDRLKVLLQVQTSSRGSGSGVISGLMQIYKESGVLGFFRGNGLNVLKVAPESAIKFYTFELMKEFLVKDDGTGNKQEIGGWGRLLAGGTAGAVAQTVVYPMDLVKTRLQTFPCTSGKAPPLPVLLKEILTQEGPKALFKGLLPSLIGIIPYAGIDLAAYETLKDLSRNILPKDSEPGPVIQLGCGTISGALGATCVYPLQLVRTRLQAQTLHSSSTYKGMGDCFKRTFEREGILGFYKGLVPNMLKVAPAASITYIVYEEMKKRLSL</sequence>
<proteinExistence type="predicted"/>
<evidence type="ECO:0000313" key="2">
    <source>
        <dbReference type="Proteomes" id="UP001162992"/>
    </source>
</evidence>
<dbReference type="EMBL" id="CM055103">
    <property type="protein sequence ID" value="KAJ7536538.1"/>
    <property type="molecule type" value="Genomic_DNA"/>
</dbReference>
<dbReference type="Proteomes" id="UP001162992">
    <property type="component" value="Chromosome 12"/>
</dbReference>
<evidence type="ECO:0000313" key="1">
    <source>
        <dbReference type="EMBL" id="KAJ7536538.1"/>
    </source>
</evidence>
<gene>
    <name evidence="1" type="ORF">O6H91_12G073100</name>
</gene>
<protein>
    <submittedName>
        <fullName evidence="1">Uncharacterized protein</fullName>
    </submittedName>
</protein>
<keyword evidence="2" id="KW-1185">Reference proteome</keyword>
<accession>A0ACC2C3E3</accession>
<name>A0ACC2C3E3_DIPCM</name>
<organism evidence="1 2">
    <name type="scientific">Diphasiastrum complanatum</name>
    <name type="common">Issler's clubmoss</name>
    <name type="synonym">Lycopodium complanatum</name>
    <dbReference type="NCBI Taxonomy" id="34168"/>
    <lineage>
        <taxon>Eukaryota</taxon>
        <taxon>Viridiplantae</taxon>
        <taxon>Streptophyta</taxon>
        <taxon>Embryophyta</taxon>
        <taxon>Tracheophyta</taxon>
        <taxon>Lycopodiopsida</taxon>
        <taxon>Lycopodiales</taxon>
        <taxon>Lycopodiaceae</taxon>
        <taxon>Lycopodioideae</taxon>
        <taxon>Diphasiastrum</taxon>
    </lineage>
</organism>
<comment type="caution">
    <text evidence="1">The sequence shown here is derived from an EMBL/GenBank/DDBJ whole genome shotgun (WGS) entry which is preliminary data.</text>
</comment>
<reference evidence="2" key="1">
    <citation type="journal article" date="2024" name="Proc. Natl. Acad. Sci. U.S.A.">
        <title>Extraordinary preservation of gene collinearity over three hundred million years revealed in homosporous lycophytes.</title>
        <authorList>
            <person name="Li C."/>
            <person name="Wickell D."/>
            <person name="Kuo L.Y."/>
            <person name="Chen X."/>
            <person name="Nie B."/>
            <person name="Liao X."/>
            <person name="Peng D."/>
            <person name="Ji J."/>
            <person name="Jenkins J."/>
            <person name="Williams M."/>
            <person name="Shu S."/>
            <person name="Plott C."/>
            <person name="Barry K."/>
            <person name="Rajasekar S."/>
            <person name="Grimwood J."/>
            <person name="Han X."/>
            <person name="Sun S."/>
            <person name="Hou Z."/>
            <person name="He W."/>
            <person name="Dai G."/>
            <person name="Sun C."/>
            <person name="Schmutz J."/>
            <person name="Leebens-Mack J.H."/>
            <person name="Li F.W."/>
            <person name="Wang L."/>
        </authorList>
    </citation>
    <scope>NUCLEOTIDE SEQUENCE [LARGE SCALE GENOMIC DNA]</scope>
    <source>
        <strain evidence="2">cv. PW_Plant_1</strain>
    </source>
</reference>